<organism evidence="3 4">
    <name type="scientific">Sporothrix curviconia</name>
    <dbReference type="NCBI Taxonomy" id="1260050"/>
    <lineage>
        <taxon>Eukaryota</taxon>
        <taxon>Fungi</taxon>
        <taxon>Dikarya</taxon>
        <taxon>Ascomycota</taxon>
        <taxon>Pezizomycotina</taxon>
        <taxon>Sordariomycetes</taxon>
        <taxon>Sordariomycetidae</taxon>
        <taxon>Ophiostomatales</taxon>
        <taxon>Ophiostomataceae</taxon>
        <taxon>Sporothrix</taxon>
    </lineage>
</organism>
<gene>
    <name evidence="3" type="ORF">SCUCBS95973_004009</name>
</gene>
<reference evidence="3 4" key="1">
    <citation type="submission" date="2024-01" db="EMBL/GenBank/DDBJ databases">
        <authorList>
            <person name="Allen C."/>
            <person name="Tagirdzhanova G."/>
        </authorList>
    </citation>
    <scope>NUCLEOTIDE SEQUENCE [LARGE SCALE GENOMIC DNA]</scope>
</reference>
<evidence type="ECO:0000256" key="2">
    <source>
        <dbReference type="SAM" id="MobiDB-lite"/>
    </source>
</evidence>
<dbReference type="EMBL" id="CAWUHB010000019">
    <property type="protein sequence ID" value="CAK7220004.1"/>
    <property type="molecule type" value="Genomic_DNA"/>
</dbReference>
<name>A0ABP0BLB4_9PEZI</name>
<evidence type="ECO:0000313" key="3">
    <source>
        <dbReference type="EMBL" id="CAK7220004.1"/>
    </source>
</evidence>
<comment type="caution">
    <text evidence="3">The sequence shown here is derived from an EMBL/GenBank/DDBJ whole genome shotgun (WGS) entry which is preliminary data.</text>
</comment>
<keyword evidence="1" id="KW-0175">Coiled coil</keyword>
<evidence type="ECO:0000313" key="4">
    <source>
        <dbReference type="Proteomes" id="UP001642405"/>
    </source>
</evidence>
<feature type="coiled-coil region" evidence="1">
    <location>
        <begin position="214"/>
        <end position="255"/>
    </location>
</feature>
<protein>
    <submittedName>
        <fullName evidence="3">Uncharacterized protein</fullName>
    </submittedName>
</protein>
<sequence length="281" mass="31819">MGFLQIKGPPSMTPPPSTTGSGQGAVDRLATFFLSKFQETKQESELTTLQCTTQLKFEAIEKMLEEQTRATAKLRTEMQAEMQSEAQSFRDKAASLFLDKFSAQLDTLGARRSEKGELALSRLEHRVDDEVKNLADQLSDLSTNVAINNVALKASLDDTRRNISSGNEVWAENLRRCESEVRSKLSRLETMFDSSKTEAAIEKDKLTRMFQEANKRLQGKVDSLELTVMRQSEELAGQSEKIDRLETELRTLSQIGLGQEKAQYLDFQPCQNRRRFSHELL</sequence>
<accession>A0ABP0BLB4</accession>
<keyword evidence="4" id="KW-1185">Reference proteome</keyword>
<dbReference type="Proteomes" id="UP001642405">
    <property type="component" value="Unassembled WGS sequence"/>
</dbReference>
<feature type="region of interest" description="Disordered" evidence="2">
    <location>
        <begin position="1"/>
        <end position="24"/>
    </location>
</feature>
<proteinExistence type="predicted"/>
<evidence type="ECO:0000256" key="1">
    <source>
        <dbReference type="SAM" id="Coils"/>
    </source>
</evidence>